<dbReference type="PANTHER" id="PTHR21467">
    <property type="entry name" value="PROTEIN PHOSPHATASE 4 REGULATORY SUBUNIT 4 PPP4R4"/>
    <property type="match status" value="1"/>
</dbReference>
<feature type="transmembrane region" description="Helical" evidence="7">
    <location>
        <begin position="1274"/>
        <end position="1291"/>
    </location>
</feature>
<dbReference type="SUPFAM" id="SSF48371">
    <property type="entry name" value="ARM repeat"/>
    <property type="match status" value="1"/>
</dbReference>
<feature type="repeat" description="HEAT" evidence="5">
    <location>
        <begin position="233"/>
        <end position="270"/>
    </location>
</feature>
<sequence>MSGDIPLDIDQITADQLIAVLTDGSENQRICVVRNLPGFLVNKLKLLRDVLPTVEAMLCLSNCGMDIQFETCEVFRSILEHAMAKNEQICKSILKIIFKVIDNQDSIVRAAWMEMIIDVIDVISTPLLTSEVLPTALQKSQQMNSIYARLFGGKLLGQIAPKISPDEVRRKILPVVQAQCQDPDSRIRATACQQLPTIILFIRHELCYFCITVFSHNSKLFVFFSSADIKSILLPMLIELNKDEDETVREADFEAIVSVLFRFDKETRSNIFMPIIKKCAEDALLTKSTSSLLILAKVLKKLCESLDGKMTNSEKTWIIEIFQQLSLLGTEEKPDGEETVNGDYDYVSKRMDPNIASITCRRSAAAAISILTELMTLNEFRTSLLPVYRRLCQDTDSEVQKQAALSFHIIAKFFDPHSSELMDCFIDLIYSGDTDVIEGLAKHLDETLSYMYKTSPPKKDSEIPTHKSHPSQLTRVLLACNRLIRNSSNWRCHEQYILALRSLLSCVGEDVLITSFVPMLKDEVLHVQAIPCRFACLKTMLTWISQLKCSKQVQSLVDFFINCLKCHKSAKRRVLYLVACEMAIKMGLVELFKEKLLYSALKMIDDPVIDVRLKLCSLFPVFKSALNLPKENNLLLGLQDALSKLDAVEKSVTFKRIRAQVLAEIGETPGNQTNIHAENTELPDKDKLKKPTVKTTAVASVQPIVAVHPTSIPPAPQQQQQQQKLKNGNTLNANVKKLDKAGEAFLDTKSGHIPRASSRRMAVVQPQQLLHRDASPRPTGQSYERVRTRHMTDSKPTSVDCKKASNIPVKAKSVSQISTSENKTAAYKRTAVDKSKPTQKISSNENLTTSNQKNTAAEKRKLTPGSYNNSTVSKKNVAAEKSKNAESPNAPPQPVALTKGGPNGKKIVVKPTPILKMNKPSVASKPLRTPAVICTGSVMKSIAKFEQSMAKHQESLMKKTTSHQYPRRMNQSFTSDESGKSEEDKTSRSLERSGSTSNVLNTIRNGSQSDSKRNSSSYSLTRVKSSSVLYVQKATVTNHHIVASMKRRGAKHVQSSAEISSVEQKKRQRFKYPSLPSSETAFYFAVISCTIFYTWYKVFQLSNEPQVQNNTVAPLTKSHLWLIGDKLKDTNNYEWQHWIVWVREALPWYFLHSLLFNCTEKLLGTTLWKRFMIVYWIFASWYLFATHIVLTVFIAATVMYGAAYWLRSKLAVWTITLGILYVAVEGIVDFAADQDAFKSISFIGYKMLQCLSFCLDLIDNQPVCQHFFDGFFKLAWYILYLPYQLSLIVIYKRFQPDMERRNSRDMNLSRTLLFGIRILFWYCFTELLLHHLYFEAISMNVELLTSMPLDTLCCIGALIGQFFHLKYVVIFGFPAFFAKLDKMTPPNGPICISRVTLYSNIWRHFDRGLYEFFKEYIFLPIARPSFRIERKLAGLLLSFSFVLVWHGFRHSCMVWVGLNVVEILIENIGKVIYSFQSVQKLREKLISDQCFRRILALLQVLPLSFGLYSNYYFLGGSKVGKVFVDRIFWGETYPKFKLPAVILVTLGYCFNHLAMEITSRVD</sequence>
<evidence type="ECO:0000256" key="5">
    <source>
        <dbReference type="PROSITE-ProRule" id="PRU00103"/>
    </source>
</evidence>
<feature type="transmembrane region" description="Helical" evidence="7">
    <location>
        <begin position="1312"/>
        <end position="1334"/>
    </location>
</feature>
<evidence type="ECO:0000256" key="3">
    <source>
        <dbReference type="ARBA" id="ARBA00022989"/>
    </source>
</evidence>
<dbReference type="InterPro" id="IPR016024">
    <property type="entry name" value="ARM-type_fold"/>
</dbReference>
<evidence type="ECO:0000256" key="6">
    <source>
        <dbReference type="SAM" id="MobiDB-lite"/>
    </source>
</evidence>
<dbReference type="PROSITE" id="PS50077">
    <property type="entry name" value="HEAT_REPEAT"/>
    <property type="match status" value="2"/>
</dbReference>
<feature type="transmembrane region" description="Helical" evidence="7">
    <location>
        <begin position="1210"/>
        <end position="1232"/>
    </location>
</feature>
<feature type="compositionally biased region" description="Polar residues" evidence="6">
    <location>
        <begin position="992"/>
        <end position="1018"/>
    </location>
</feature>
<evidence type="ECO:0000256" key="1">
    <source>
        <dbReference type="ARBA" id="ARBA00004141"/>
    </source>
</evidence>
<evidence type="ECO:0000313" key="9">
    <source>
        <dbReference type="Proteomes" id="UP000054653"/>
    </source>
</evidence>
<feature type="compositionally biased region" description="Polar residues" evidence="6">
    <location>
        <begin position="813"/>
        <end position="823"/>
    </location>
</feature>
<evidence type="ECO:0000313" key="8">
    <source>
        <dbReference type="EMBL" id="KRY48464.1"/>
    </source>
</evidence>
<dbReference type="Gene3D" id="1.25.10.10">
    <property type="entry name" value="Leucine-rich Repeat Variant"/>
    <property type="match status" value="1"/>
</dbReference>
<keyword evidence="9" id="KW-1185">Reference proteome</keyword>
<reference evidence="8 9" key="1">
    <citation type="submission" date="2015-01" db="EMBL/GenBank/DDBJ databases">
        <title>Evolution of Trichinella species and genotypes.</title>
        <authorList>
            <person name="Korhonen P.K."/>
            <person name="Edoardo P."/>
            <person name="Giuseppe L.R."/>
            <person name="Gasser R.B."/>
        </authorList>
    </citation>
    <scope>NUCLEOTIDE SEQUENCE [LARGE SCALE GENOMIC DNA]</scope>
    <source>
        <strain evidence="8">ISS120</strain>
    </source>
</reference>
<feature type="transmembrane region" description="Helical" evidence="7">
    <location>
        <begin position="1494"/>
        <end position="1514"/>
    </location>
</feature>
<feature type="compositionally biased region" description="Polar residues" evidence="6">
    <location>
        <begin position="838"/>
        <end position="855"/>
    </location>
</feature>
<feature type="compositionally biased region" description="Polar residues" evidence="6">
    <location>
        <begin position="958"/>
        <end position="976"/>
    </location>
</feature>
<feature type="transmembrane region" description="Helical" evidence="7">
    <location>
        <begin position="1354"/>
        <end position="1377"/>
    </location>
</feature>
<keyword evidence="4 7" id="KW-0472">Membrane</keyword>
<dbReference type="OrthoDB" id="340346at2759"/>
<dbReference type="STRING" id="45882.A0A0V1CGR7"/>
<dbReference type="GO" id="GO:0008287">
    <property type="term" value="C:protein serine/threonine phosphatase complex"/>
    <property type="evidence" value="ECO:0007669"/>
    <property type="project" value="TreeGrafter"/>
</dbReference>
<proteinExistence type="predicted"/>
<feature type="compositionally biased region" description="Polar residues" evidence="6">
    <location>
        <begin position="865"/>
        <end position="874"/>
    </location>
</feature>
<feature type="compositionally biased region" description="Basic and acidic residues" evidence="6">
    <location>
        <begin position="977"/>
        <end position="991"/>
    </location>
</feature>
<feature type="region of interest" description="Disordered" evidence="6">
    <location>
        <begin position="953"/>
        <end position="1018"/>
    </location>
</feature>
<dbReference type="Pfam" id="PF03062">
    <property type="entry name" value="MBOAT"/>
    <property type="match status" value="1"/>
</dbReference>
<feature type="transmembrane region" description="Helical" evidence="7">
    <location>
        <begin position="1536"/>
        <end position="1554"/>
    </location>
</feature>
<dbReference type="InterPro" id="IPR004299">
    <property type="entry name" value="MBOAT_fam"/>
</dbReference>
<dbReference type="InterPro" id="IPR021133">
    <property type="entry name" value="HEAT_type_2"/>
</dbReference>
<dbReference type="InterPro" id="IPR039918">
    <property type="entry name" value="PPP4R4"/>
</dbReference>
<feature type="repeat" description="HEAT" evidence="5">
    <location>
        <begin position="384"/>
        <end position="420"/>
    </location>
</feature>
<protein>
    <submittedName>
        <fullName evidence="8">Serine/threonine-protein phosphatase 4 regulatory subunit 4</fullName>
    </submittedName>
</protein>
<comment type="caution">
    <text evidence="8">The sequence shown here is derived from an EMBL/GenBank/DDBJ whole genome shotgun (WGS) entry which is preliminary data.</text>
</comment>
<dbReference type="GO" id="GO:0005829">
    <property type="term" value="C:cytosol"/>
    <property type="evidence" value="ECO:0007669"/>
    <property type="project" value="TreeGrafter"/>
</dbReference>
<gene>
    <name evidence="8" type="primary">HHAT</name>
    <name evidence="8" type="ORF">T03_477</name>
</gene>
<dbReference type="GO" id="GO:0016020">
    <property type="term" value="C:membrane"/>
    <property type="evidence" value="ECO:0007669"/>
    <property type="project" value="UniProtKB-SubCell"/>
</dbReference>
<accession>A0A0V1CGR7</accession>
<feature type="region of interest" description="Disordered" evidence="6">
    <location>
        <begin position="756"/>
        <end position="911"/>
    </location>
</feature>
<keyword evidence="2 7" id="KW-0812">Transmembrane</keyword>
<evidence type="ECO:0000256" key="2">
    <source>
        <dbReference type="ARBA" id="ARBA00022692"/>
    </source>
</evidence>
<evidence type="ECO:0000256" key="4">
    <source>
        <dbReference type="ARBA" id="ARBA00023136"/>
    </source>
</evidence>
<evidence type="ECO:0000256" key="7">
    <source>
        <dbReference type="SAM" id="Phobius"/>
    </source>
</evidence>
<feature type="transmembrane region" description="Helical" evidence="7">
    <location>
        <begin position="1432"/>
        <end position="1448"/>
    </location>
</feature>
<feature type="compositionally biased region" description="Basic and acidic residues" evidence="6">
    <location>
        <begin position="784"/>
        <end position="793"/>
    </location>
</feature>
<dbReference type="PANTHER" id="PTHR21467:SF0">
    <property type="entry name" value="SERINE_THREONINE-PROTEIN PHOSPHATASE 4 REGULATORY SUBUNIT 4"/>
    <property type="match status" value="1"/>
</dbReference>
<comment type="subcellular location">
    <subcellularLocation>
        <location evidence="1">Membrane</location>
        <topology evidence="1">Multi-pass membrane protein</topology>
    </subcellularLocation>
</comment>
<organism evidence="8 9">
    <name type="scientific">Trichinella britovi</name>
    <name type="common">Parasitic roundworm</name>
    <dbReference type="NCBI Taxonomy" id="45882"/>
    <lineage>
        <taxon>Eukaryota</taxon>
        <taxon>Metazoa</taxon>
        <taxon>Ecdysozoa</taxon>
        <taxon>Nematoda</taxon>
        <taxon>Enoplea</taxon>
        <taxon>Dorylaimia</taxon>
        <taxon>Trichinellida</taxon>
        <taxon>Trichinellidae</taxon>
        <taxon>Trichinella</taxon>
    </lineage>
</organism>
<dbReference type="Proteomes" id="UP000054653">
    <property type="component" value="Unassembled WGS sequence"/>
</dbReference>
<feature type="transmembrane region" description="Helical" evidence="7">
    <location>
        <begin position="1173"/>
        <end position="1198"/>
    </location>
</feature>
<dbReference type="EMBL" id="JYDI01000206">
    <property type="protein sequence ID" value="KRY48464.1"/>
    <property type="molecule type" value="Genomic_DNA"/>
</dbReference>
<keyword evidence="3 7" id="KW-1133">Transmembrane helix</keyword>
<name>A0A0V1CGR7_TRIBR</name>
<dbReference type="GO" id="GO:0019888">
    <property type="term" value="F:protein phosphatase regulator activity"/>
    <property type="evidence" value="ECO:0007669"/>
    <property type="project" value="TreeGrafter"/>
</dbReference>
<feature type="transmembrane region" description="Helical" evidence="7">
    <location>
        <begin position="1454"/>
        <end position="1473"/>
    </location>
</feature>
<dbReference type="InterPro" id="IPR011989">
    <property type="entry name" value="ARM-like"/>
</dbReference>